<reference evidence="1 2" key="1">
    <citation type="submission" date="2016-10" db="EMBL/GenBank/DDBJ databases">
        <authorList>
            <person name="de Groot N.N."/>
        </authorList>
    </citation>
    <scope>NUCLEOTIDE SEQUENCE [LARGE SCALE GENOMIC DNA]</scope>
    <source>
        <strain evidence="1 2">DSM 19012</strain>
    </source>
</reference>
<dbReference type="EMBL" id="FONA01000012">
    <property type="protein sequence ID" value="SFE50902.1"/>
    <property type="molecule type" value="Genomic_DNA"/>
</dbReference>
<name>A0A1I2B3Y9_9BACT</name>
<dbReference type="STRING" id="385682.SAMN05444380_11289"/>
<evidence type="ECO:0000313" key="2">
    <source>
        <dbReference type="Proteomes" id="UP000181976"/>
    </source>
</evidence>
<organism evidence="1 2">
    <name type="scientific">Thermophagus xiamenensis</name>
    <dbReference type="NCBI Taxonomy" id="385682"/>
    <lineage>
        <taxon>Bacteria</taxon>
        <taxon>Pseudomonadati</taxon>
        <taxon>Bacteroidota</taxon>
        <taxon>Bacteroidia</taxon>
        <taxon>Marinilabiliales</taxon>
        <taxon>Marinilabiliaceae</taxon>
        <taxon>Thermophagus</taxon>
    </lineage>
</organism>
<accession>A0A1I2B3Y9</accession>
<dbReference type="Proteomes" id="UP000181976">
    <property type="component" value="Unassembled WGS sequence"/>
</dbReference>
<evidence type="ECO:0000313" key="1">
    <source>
        <dbReference type="EMBL" id="SFE50902.1"/>
    </source>
</evidence>
<keyword evidence="2" id="KW-1185">Reference proteome</keyword>
<dbReference type="OrthoDB" id="3035199at2"/>
<dbReference type="AlphaFoldDB" id="A0A1I2B3Y9"/>
<dbReference type="RefSeq" id="WP_010527990.1">
    <property type="nucleotide sequence ID" value="NZ_AFSL01000066.1"/>
</dbReference>
<dbReference type="InParanoid" id="A0A1I2B3Y9"/>
<sequence>MRGQKSFSEHDRTIWTNYFRIYTGDSINHFNSKGEKITKGHEIQLSSHLKNENSKVSNKLIEDIQANINTLGGKDSEQIKGDYISGILKF</sequence>
<proteinExistence type="predicted"/>
<protein>
    <submittedName>
        <fullName evidence="1">Uncharacterized protein</fullName>
    </submittedName>
</protein>
<gene>
    <name evidence="1" type="ORF">SAMN05444380_11289</name>
</gene>